<dbReference type="Pfam" id="PF01042">
    <property type="entry name" value="Ribonuc_L-PSP"/>
    <property type="match status" value="1"/>
</dbReference>
<dbReference type="SUPFAM" id="SSF55298">
    <property type="entry name" value="YjgF-like"/>
    <property type="match status" value="1"/>
</dbReference>
<dbReference type="OrthoDB" id="6899345at2"/>
<sequence>MSDIQRHHTNARMSRVVVHNGTVYIGGQTADDRSQDITGQTQQVLAKIDGYLKDAGIDKSRLLSAQVWLKDIESDFAGMNAVWDAWTSPGNTPTRATVESRLAASDLLVEIAVIAAAKSGV</sequence>
<accession>A0A5E4WKA1</accession>
<dbReference type="PROSITE" id="PS01094">
    <property type="entry name" value="UPF0076"/>
    <property type="match status" value="1"/>
</dbReference>
<dbReference type="PANTHER" id="PTHR47328:SF1">
    <property type="entry name" value="RUTC FAMILY PROTEIN YOAB"/>
    <property type="match status" value="1"/>
</dbReference>
<reference evidence="2 3" key="1">
    <citation type="submission" date="2019-08" db="EMBL/GenBank/DDBJ databases">
        <authorList>
            <person name="Peeters C."/>
        </authorList>
    </citation>
    <scope>NUCLEOTIDE SEQUENCE [LARGE SCALE GENOMIC DNA]</scope>
    <source>
        <strain evidence="2 3">LMG 31108</strain>
    </source>
</reference>
<dbReference type="Gene3D" id="3.30.1330.40">
    <property type="entry name" value="RutC-like"/>
    <property type="match status" value="1"/>
</dbReference>
<comment type="similarity">
    <text evidence="1">Belongs to the RutC family.</text>
</comment>
<dbReference type="InterPro" id="IPR006175">
    <property type="entry name" value="YjgF/YER057c/UK114"/>
</dbReference>
<dbReference type="InterPro" id="IPR035709">
    <property type="entry name" value="YoaB-like"/>
</dbReference>
<dbReference type="PANTHER" id="PTHR47328">
    <property type="match status" value="1"/>
</dbReference>
<name>A0A5E4WKA1_9BURK</name>
<dbReference type="AlphaFoldDB" id="A0A5E4WKA1"/>
<proteinExistence type="inferred from homology"/>
<dbReference type="Proteomes" id="UP000406256">
    <property type="component" value="Unassembled WGS sequence"/>
</dbReference>
<dbReference type="EMBL" id="CABPSB010000012">
    <property type="protein sequence ID" value="VVE25098.1"/>
    <property type="molecule type" value="Genomic_DNA"/>
</dbReference>
<dbReference type="InterPro" id="IPR035959">
    <property type="entry name" value="RutC-like_sf"/>
</dbReference>
<dbReference type="RefSeq" id="WP_150669930.1">
    <property type="nucleotide sequence ID" value="NZ_CABPSB010000012.1"/>
</dbReference>
<gene>
    <name evidence="2" type="ORF">PAN31108_03335</name>
</gene>
<organism evidence="2 3">
    <name type="scientific">Pandoraea anhela</name>
    <dbReference type="NCBI Taxonomy" id="2508295"/>
    <lineage>
        <taxon>Bacteria</taxon>
        <taxon>Pseudomonadati</taxon>
        <taxon>Pseudomonadota</taxon>
        <taxon>Betaproteobacteria</taxon>
        <taxon>Burkholderiales</taxon>
        <taxon>Burkholderiaceae</taxon>
        <taxon>Pandoraea</taxon>
    </lineage>
</organism>
<evidence type="ECO:0000313" key="3">
    <source>
        <dbReference type="Proteomes" id="UP000406256"/>
    </source>
</evidence>
<protein>
    <submittedName>
        <fullName evidence="2">Cytochrome C2</fullName>
    </submittedName>
</protein>
<evidence type="ECO:0000313" key="2">
    <source>
        <dbReference type="EMBL" id="VVE25098.1"/>
    </source>
</evidence>
<dbReference type="CDD" id="cd06150">
    <property type="entry name" value="YjgF_YER057c_UK114_like_2"/>
    <property type="match status" value="1"/>
</dbReference>
<keyword evidence="3" id="KW-1185">Reference proteome</keyword>
<dbReference type="InterPro" id="IPR019897">
    <property type="entry name" value="RidA_CS"/>
</dbReference>
<evidence type="ECO:0000256" key="1">
    <source>
        <dbReference type="ARBA" id="ARBA00010552"/>
    </source>
</evidence>